<dbReference type="EMBL" id="UINC01013361">
    <property type="protein sequence ID" value="SVA57781.1"/>
    <property type="molecule type" value="Genomic_DNA"/>
</dbReference>
<feature type="non-terminal residue" evidence="1">
    <location>
        <position position="23"/>
    </location>
</feature>
<dbReference type="AlphaFoldDB" id="A0A381WZU1"/>
<sequence>MHYNCLIVILHVHFARVAKGVGE</sequence>
<reference evidence="1" key="1">
    <citation type="submission" date="2018-05" db="EMBL/GenBank/DDBJ databases">
        <authorList>
            <person name="Lanie J.A."/>
            <person name="Ng W.-L."/>
            <person name="Kazmierczak K.M."/>
            <person name="Andrzejewski T.M."/>
            <person name="Davidsen T.M."/>
            <person name="Wayne K.J."/>
            <person name="Tettelin H."/>
            <person name="Glass J.I."/>
            <person name="Rusch D."/>
            <person name="Podicherti R."/>
            <person name="Tsui H.-C.T."/>
            <person name="Winkler M.E."/>
        </authorList>
    </citation>
    <scope>NUCLEOTIDE SEQUENCE</scope>
</reference>
<protein>
    <submittedName>
        <fullName evidence="1">Uncharacterized protein</fullName>
    </submittedName>
</protein>
<evidence type="ECO:0000313" key="1">
    <source>
        <dbReference type="EMBL" id="SVA57781.1"/>
    </source>
</evidence>
<organism evidence="1">
    <name type="scientific">marine metagenome</name>
    <dbReference type="NCBI Taxonomy" id="408172"/>
    <lineage>
        <taxon>unclassified sequences</taxon>
        <taxon>metagenomes</taxon>
        <taxon>ecological metagenomes</taxon>
    </lineage>
</organism>
<name>A0A381WZU1_9ZZZZ</name>
<gene>
    <name evidence="1" type="ORF">METZ01_LOCUS110635</name>
</gene>
<accession>A0A381WZU1</accession>
<proteinExistence type="predicted"/>